<gene>
    <name evidence="2" type="ORF">PVAP13_4KG290200</name>
</gene>
<sequence>MPRRENRERRALAFSGPGCRKTNGPSSCATGGGGGAGGRPFRVGKTRNINNQAAGAHRRLRSVIGETRIDVPFSPTSLKSKPSQLLDFCFFAASYKLKPNNSFSPFHP</sequence>
<protein>
    <submittedName>
        <fullName evidence="2">Uncharacterized protein</fullName>
    </submittedName>
</protein>
<feature type="compositionally biased region" description="Basic and acidic residues" evidence="1">
    <location>
        <begin position="1"/>
        <end position="11"/>
    </location>
</feature>
<evidence type="ECO:0000256" key="1">
    <source>
        <dbReference type="SAM" id="MobiDB-lite"/>
    </source>
</evidence>
<dbReference type="Proteomes" id="UP000823388">
    <property type="component" value="Chromosome 4K"/>
</dbReference>
<accession>A0A8T0TRS0</accession>
<evidence type="ECO:0000313" key="3">
    <source>
        <dbReference type="Proteomes" id="UP000823388"/>
    </source>
</evidence>
<organism evidence="2 3">
    <name type="scientific">Panicum virgatum</name>
    <name type="common">Blackwell switchgrass</name>
    <dbReference type="NCBI Taxonomy" id="38727"/>
    <lineage>
        <taxon>Eukaryota</taxon>
        <taxon>Viridiplantae</taxon>
        <taxon>Streptophyta</taxon>
        <taxon>Embryophyta</taxon>
        <taxon>Tracheophyta</taxon>
        <taxon>Spermatophyta</taxon>
        <taxon>Magnoliopsida</taxon>
        <taxon>Liliopsida</taxon>
        <taxon>Poales</taxon>
        <taxon>Poaceae</taxon>
        <taxon>PACMAD clade</taxon>
        <taxon>Panicoideae</taxon>
        <taxon>Panicodae</taxon>
        <taxon>Paniceae</taxon>
        <taxon>Panicinae</taxon>
        <taxon>Panicum</taxon>
        <taxon>Panicum sect. Hiantes</taxon>
    </lineage>
</organism>
<keyword evidence="3" id="KW-1185">Reference proteome</keyword>
<proteinExistence type="predicted"/>
<comment type="caution">
    <text evidence="2">The sequence shown here is derived from an EMBL/GenBank/DDBJ whole genome shotgun (WGS) entry which is preliminary data.</text>
</comment>
<name>A0A8T0TRS0_PANVG</name>
<dbReference type="EMBL" id="CM029043">
    <property type="protein sequence ID" value="KAG2612448.1"/>
    <property type="molecule type" value="Genomic_DNA"/>
</dbReference>
<dbReference type="AlphaFoldDB" id="A0A8T0TRS0"/>
<feature type="region of interest" description="Disordered" evidence="1">
    <location>
        <begin position="1"/>
        <end position="43"/>
    </location>
</feature>
<evidence type="ECO:0000313" key="2">
    <source>
        <dbReference type="EMBL" id="KAG2612448.1"/>
    </source>
</evidence>
<reference evidence="2 3" key="1">
    <citation type="submission" date="2020-05" db="EMBL/GenBank/DDBJ databases">
        <title>WGS assembly of Panicum virgatum.</title>
        <authorList>
            <person name="Lovell J.T."/>
            <person name="Jenkins J."/>
            <person name="Shu S."/>
            <person name="Juenger T.E."/>
            <person name="Schmutz J."/>
        </authorList>
    </citation>
    <scope>NUCLEOTIDE SEQUENCE [LARGE SCALE GENOMIC DNA]</scope>
    <source>
        <strain evidence="3">cv. AP13</strain>
    </source>
</reference>